<protein>
    <submittedName>
        <fullName evidence="4">Secreted protein</fullName>
    </submittedName>
</protein>
<feature type="signal peptide" evidence="1">
    <location>
        <begin position="1"/>
        <end position="21"/>
    </location>
</feature>
<reference evidence="4" key="1">
    <citation type="submission" date="2017-02" db="UniProtKB">
        <authorList>
            <consortium name="WormBaseParasite"/>
        </authorList>
    </citation>
    <scope>IDENTIFICATION</scope>
</reference>
<feature type="chain" id="PRO_5043124413" evidence="1">
    <location>
        <begin position="22"/>
        <end position="45"/>
    </location>
</feature>
<evidence type="ECO:0000313" key="4">
    <source>
        <dbReference type="WBParaSite" id="HPLM_0002079601-mRNA-1"/>
    </source>
</evidence>
<dbReference type="AlphaFoldDB" id="A0A0N4X8V4"/>
<gene>
    <name evidence="2" type="ORF">HPLM_LOCUS20788</name>
</gene>
<name>A0A0N4X8V4_HAEPC</name>
<sequence>MRFTLSTSAFFFFSGIRLGSGCPLVSGSVNWKKRMSRNPIVAIIR</sequence>
<proteinExistence type="predicted"/>
<dbReference type="WBParaSite" id="HPLM_0002079601-mRNA-1">
    <property type="protein sequence ID" value="HPLM_0002079601-mRNA-1"/>
    <property type="gene ID" value="HPLM_0002079601"/>
</dbReference>
<reference evidence="2 3" key="2">
    <citation type="submission" date="2018-11" db="EMBL/GenBank/DDBJ databases">
        <authorList>
            <consortium name="Pathogen Informatics"/>
        </authorList>
    </citation>
    <scope>NUCLEOTIDE SEQUENCE [LARGE SCALE GENOMIC DNA]</scope>
    <source>
        <strain evidence="2 3">MHpl1</strain>
    </source>
</reference>
<dbReference type="Proteomes" id="UP000268014">
    <property type="component" value="Unassembled WGS sequence"/>
</dbReference>
<dbReference type="EMBL" id="UZAF01022579">
    <property type="protein sequence ID" value="VDO85996.1"/>
    <property type="molecule type" value="Genomic_DNA"/>
</dbReference>
<keyword evidence="1" id="KW-0732">Signal</keyword>
<evidence type="ECO:0000313" key="2">
    <source>
        <dbReference type="EMBL" id="VDO85996.1"/>
    </source>
</evidence>
<keyword evidence="3" id="KW-1185">Reference proteome</keyword>
<accession>A0A0N4X8V4</accession>
<evidence type="ECO:0000313" key="3">
    <source>
        <dbReference type="Proteomes" id="UP000268014"/>
    </source>
</evidence>
<evidence type="ECO:0000256" key="1">
    <source>
        <dbReference type="SAM" id="SignalP"/>
    </source>
</evidence>
<organism evidence="4">
    <name type="scientific">Haemonchus placei</name>
    <name type="common">Barber's pole worm</name>
    <dbReference type="NCBI Taxonomy" id="6290"/>
    <lineage>
        <taxon>Eukaryota</taxon>
        <taxon>Metazoa</taxon>
        <taxon>Ecdysozoa</taxon>
        <taxon>Nematoda</taxon>
        <taxon>Chromadorea</taxon>
        <taxon>Rhabditida</taxon>
        <taxon>Rhabditina</taxon>
        <taxon>Rhabditomorpha</taxon>
        <taxon>Strongyloidea</taxon>
        <taxon>Trichostrongylidae</taxon>
        <taxon>Haemonchus</taxon>
    </lineage>
</organism>